<feature type="region of interest" description="Disordered" evidence="2">
    <location>
        <begin position="160"/>
        <end position="267"/>
    </location>
</feature>
<dbReference type="Proteomes" id="UP001530315">
    <property type="component" value="Unassembled WGS sequence"/>
</dbReference>
<proteinExistence type="predicted"/>
<accession>A0ABD3PLG4</accession>
<evidence type="ECO:0000313" key="3">
    <source>
        <dbReference type="EMBL" id="KAL3788848.1"/>
    </source>
</evidence>
<feature type="region of interest" description="Disordered" evidence="2">
    <location>
        <begin position="60"/>
        <end position="98"/>
    </location>
</feature>
<feature type="compositionally biased region" description="Low complexity" evidence="2">
    <location>
        <begin position="228"/>
        <end position="238"/>
    </location>
</feature>
<feature type="coiled-coil region" evidence="1">
    <location>
        <begin position="410"/>
        <end position="437"/>
    </location>
</feature>
<sequence length="999" mass="111052">MSSKESYAMAKDYYYPDRIAEDDTSSFGSAEVVLHPMRHKVQSTTGACADGCITSVGRIDDDDNDDSLFASSNGRHHDDGTGKSLEEKYAPRSSRSEDLNTIHTAALIKNERHRRLGVREHADADNGQAPLPLSSSSESPAISNPVGVLGNIRGWFGGGGSAVASDSQSTQAKKPPTTFRQSSATVSRTQSNITSSHLRQGASLQEHRGNNFPPAISLQNARKELSSDDSSSSTSSDETYNDDDDFSSSQSSNASDPKHRNASLTPQERARARALRYLSDSCVDAGRKAKTSSYVRGLERLDLKRRRDRYEKELEIFEAEMNKDRWLINNGEERDVILAMAAALSWEVPRQANADAGSGSGLGEDVTGSESFMTYEEYADAINVNGPILSCGFDRQPSLWENKGAVDVYMSSLQCRLQNAQERTRSLEKRLVVLEQAGDDIISSLCEDLAEVTGHSNKVEAQYVKKGKELHRKQRRGELMHRSRINQAEVRVRKLKERLMVVSGDQTLTDQTIDATMSVASDENSTSSGNDDENDEVLLEKKLSAIKAKNDQDKNQHELEVDSLRRQCEQLKLRLSVARLVMEGDDNLQEYMALLERQRKNITSDNFEDGVPIPPPPLHIARARAKLLKVAHLECVYVQRLSLSKAFTDATINALDQELMERESASQKMEVRCLNELFMFDLGVKDAAKEASDKLSQLESEAHELDGAILTQIQIAGDLFAARNTVIDPLKCEKEDAIRVNDETYSDMLKDGKNDLRRLELGELKSIDFDSPPDNGIADEESAILKPEMSLPVCKRDYDDERVENYLISDVDTLKTEYEIAVEMSLPPDACHNSCDSIVKYSHTAHSADVCLEFDTMKDDTGEKSSVDLSDHEIVGGIPSPPLNGEKSSRMQAFMELMERNIVDGEVSTFEVSPDDTIDVKVYPDHKDVQFDEKGERSSAVDSQKEAVLQSLGRELNCTLAEYQTSYDLSTSGDRVEQLNYMNDLVVAIAKWAEDRAHE</sequence>
<protein>
    <recommendedName>
        <fullName evidence="5">Fibrous sheath-interacting protein 1</fullName>
    </recommendedName>
</protein>
<name>A0ABD3PLG4_9STRA</name>
<evidence type="ECO:0000313" key="4">
    <source>
        <dbReference type="Proteomes" id="UP001530315"/>
    </source>
</evidence>
<feature type="compositionally biased region" description="Polar residues" evidence="2">
    <location>
        <begin position="164"/>
        <end position="198"/>
    </location>
</feature>
<feature type="compositionally biased region" description="Low complexity" evidence="2">
    <location>
        <begin position="129"/>
        <end position="145"/>
    </location>
</feature>
<keyword evidence="4" id="KW-1185">Reference proteome</keyword>
<feature type="coiled-coil region" evidence="1">
    <location>
        <begin position="547"/>
        <end position="581"/>
    </location>
</feature>
<reference evidence="3 4" key="1">
    <citation type="submission" date="2024-10" db="EMBL/GenBank/DDBJ databases">
        <title>Updated reference genomes for cyclostephanoid diatoms.</title>
        <authorList>
            <person name="Roberts W.R."/>
            <person name="Alverson A.J."/>
        </authorList>
    </citation>
    <scope>NUCLEOTIDE SEQUENCE [LARGE SCALE GENOMIC DNA]</scope>
    <source>
        <strain evidence="3 4">AJA276-08</strain>
    </source>
</reference>
<dbReference type="AlphaFoldDB" id="A0ABD3PLG4"/>
<evidence type="ECO:0000256" key="1">
    <source>
        <dbReference type="SAM" id="Coils"/>
    </source>
</evidence>
<gene>
    <name evidence="3" type="ORF">ACHAW5_009205</name>
</gene>
<dbReference type="EMBL" id="JALLAZ020000708">
    <property type="protein sequence ID" value="KAL3788848.1"/>
    <property type="molecule type" value="Genomic_DNA"/>
</dbReference>
<evidence type="ECO:0000256" key="2">
    <source>
        <dbReference type="SAM" id="MobiDB-lite"/>
    </source>
</evidence>
<keyword evidence="1" id="KW-0175">Coiled coil</keyword>
<organism evidence="3 4">
    <name type="scientific">Stephanodiscus triporus</name>
    <dbReference type="NCBI Taxonomy" id="2934178"/>
    <lineage>
        <taxon>Eukaryota</taxon>
        <taxon>Sar</taxon>
        <taxon>Stramenopiles</taxon>
        <taxon>Ochrophyta</taxon>
        <taxon>Bacillariophyta</taxon>
        <taxon>Coscinodiscophyceae</taxon>
        <taxon>Thalassiosirophycidae</taxon>
        <taxon>Stephanodiscales</taxon>
        <taxon>Stephanodiscaceae</taxon>
        <taxon>Stephanodiscus</taxon>
    </lineage>
</organism>
<comment type="caution">
    <text evidence="3">The sequence shown here is derived from an EMBL/GenBank/DDBJ whole genome shotgun (WGS) entry which is preliminary data.</text>
</comment>
<feature type="compositionally biased region" description="Basic and acidic residues" evidence="2">
    <location>
        <begin position="75"/>
        <end position="98"/>
    </location>
</feature>
<evidence type="ECO:0008006" key="5">
    <source>
        <dbReference type="Google" id="ProtNLM"/>
    </source>
</evidence>
<feature type="region of interest" description="Disordered" evidence="2">
    <location>
        <begin position="121"/>
        <end position="145"/>
    </location>
</feature>